<dbReference type="GO" id="GO:0005524">
    <property type="term" value="F:ATP binding"/>
    <property type="evidence" value="ECO:0007669"/>
    <property type="project" value="UniProtKB-UniRule"/>
</dbReference>
<dbReference type="Gene3D" id="1.20.1050.90">
    <property type="entry name" value="RecF/RecN/SMC, N-terminal domain"/>
    <property type="match status" value="1"/>
</dbReference>
<keyword evidence="8 9" id="KW-0238">DNA-binding</keyword>
<keyword evidence="4 9" id="KW-0963">Cytoplasm</keyword>
<dbReference type="PROSITE" id="PS00618">
    <property type="entry name" value="RECF_2"/>
    <property type="match status" value="1"/>
</dbReference>
<proteinExistence type="inferred from homology"/>
<sequence>MGLTRLDIFNLRVFEKSRIQPCAGLNLIVGKNASGKTTVLEAIHILATGRSFRTPRIEPVIRRGARDLMVTGRVVRHGLPMSLGIRKGMGKTTARINGRTIRNQSELARGLPVQVIHPDSHELLTGHPAQRRGFLDWGIFHHSPATMVHWQHYQRALMQRNQALRSGLSDRDLDIWEGVMAQSGEAMDQARRTYLDGLICELRILEGEGFAEEGMTLTYRQGWREGVDLRGVLQTARPRERIMGYTLSGPHRADLLLHRDGVPLAEGASRGQQKSAVLLLRLAQVAAFQKATGGTVVVMVDDLPSELDDSRRQGVLNLLRGLACQVFVTAIDSHQVTDHHWSEWTLFRVRPGTIDPVV</sequence>
<dbReference type="GO" id="GO:0003697">
    <property type="term" value="F:single-stranded DNA binding"/>
    <property type="evidence" value="ECO:0007669"/>
    <property type="project" value="UniProtKB-UniRule"/>
</dbReference>
<dbReference type="GO" id="GO:0006260">
    <property type="term" value="P:DNA replication"/>
    <property type="evidence" value="ECO:0007669"/>
    <property type="project" value="UniProtKB-UniRule"/>
</dbReference>
<accession>A0A1H9EXJ3</accession>
<comment type="subcellular location">
    <subcellularLocation>
        <location evidence="1 9 10">Cytoplasm</location>
    </subcellularLocation>
</comment>
<dbReference type="GO" id="GO:0000731">
    <property type="term" value="P:DNA synthesis involved in DNA repair"/>
    <property type="evidence" value="ECO:0007669"/>
    <property type="project" value="TreeGrafter"/>
</dbReference>
<dbReference type="AlphaFoldDB" id="A0A1H9EXJ3"/>
<keyword evidence="5 9" id="KW-0235">DNA replication</keyword>
<evidence type="ECO:0000256" key="4">
    <source>
        <dbReference type="ARBA" id="ARBA00022490"/>
    </source>
</evidence>
<evidence type="ECO:0000313" key="12">
    <source>
        <dbReference type="EMBL" id="SEQ30382.1"/>
    </source>
</evidence>
<dbReference type="InterPro" id="IPR018078">
    <property type="entry name" value="DNA-binding_RecF_CS"/>
</dbReference>
<dbReference type="InterPro" id="IPR003395">
    <property type="entry name" value="RecF/RecN/SMC_N"/>
</dbReference>
<dbReference type="EMBL" id="FOFO01000023">
    <property type="protein sequence ID" value="SEQ30382.1"/>
    <property type="molecule type" value="Genomic_DNA"/>
</dbReference>
<feature type="binding site" evidence="9">
    <location>
        <begin position="30"/>
        <end position="37"/>
    </location>
    <ligand>
        <name>ATP</name>
        <dbReference type="ChEBI" id="CHEBI:30616"/>
    </ligand>
</feature>
<dbReference type="Gene3D" id="3.40.50.300">
    <property type="entry name" value="P-loop containing nucleotide triphosphate hydrolases"/>
    <property type="match status" value="1"/>
</dbReference>
<evidence type="ECO:0000259" key="11">
    <source>
        <dbReference type="Pfam" id="PF02463"/>
    </source>
</evidence>
<feature type="domain" description="RecF/RecN/SMC N-terminal" evidence="11">
    <location>
        <begin position="3"/>
        <end position="338"/>
    </location>
</feature>
<dbReference type="InterPro" id="IPR001238">
    <property type="entry name" value="DNA-binding_RecF"/>
</dbReference>
<keyword evidence="9 10" id="KW-0227">DNA damage</keyword>
<comment type="similarity">
    <text evidence="2 9 10">Belongs to the RecF family.</text>
</comment>
<dbReference type="GO" id="GO:0006302">
    <property type="term" value="P:double-strand break repair"/>
    <property type="evidence" value="ECO:0007669"/>
    <property type="project" value="TreeGrafter"/>
</dbReference>
<protein>
    <recommendedName>
        <fullName evidence="3 9">DNA replication and repair protein RecF</fullName>
    </recommendedName>
</protein>
<evidence type="ECO:0000256" key="3">
    <source>
        <dbReference type="ARBA" id="ARBA00020170"/>
    </source>
</evidence>
<evidence type="ECO:0000256" key="8">
    <source>
        <dbReference type="ARBA" id="ARBA00023125"/>
    </source>
</evidence>
<dbReference type="NCBIfam" id="TIGR00611">
    <property type="entry name" value="recf"/>
    <property type="match status" value="1"/>
</dbReference>
<dbReference type="InterPro" id="IPR027417">
    <property type="entry name" value="P-loop_NTPase"/>
</dbReference>
<evidence type="ECO:0000313" key="13">
    <source>
        <dbReference type="Proteomes" id="UP000199496"/>
    </source>
</evidence>
<comment type="function">
    <text evidence="9 10">The RecF protein is involved in DNA metabolism; it is required for DNA replication and normal SOS inducibility. RecF binds preferentially to single-stranded, linear DNA. It also seems to bind ATP.</text>
</comment>
<evidence type="ECO:0000256" key="6">
    <source>
        <dbReference type="ARBA" id="ARBA00022741"/>
    </source>
</evidence>
<keyword evidence="6 9" id="KW-0547">Nucleotide-binding</keyword>
<evidence type="ECO:0000256" key="7">
    <source>
        <dbReference type="ARBA" id="ARBA00022840"/>
    </source>
</evidence>
<dbReference type="OrthoDB" id="9803889at2"/>
<reference evidence="12 13" key="1">
    <citation type="submission" date="2016-10" db="EMBL/GenBank/DDBJ databases">
        <authorList>
            <person name="de Groot N.N."/>
        </authorList>
    </citation>
    <scope>NUCLEOTIDE SEQUENCE [LARGE SCALE GENOMIC DNA]</scope>
    <source>
        <strain evidence="12 13">B7-7</strain>
    </source>
</reference>
<evidence type="ECO:0000256" key="2">
    <source>
        <dbReference type="ARBA" id="ARBA00008016"/>
    </source>
</evidence>
<dbReference type="GO" id="GO:0009432">
    <property type="term" value="P:SOS response"/>
    <property type="evidence" value="ECO:0007669"/>
    <property type="project" value="UniProtKB-UniRule"/>
</dbReference>
<dbReference type="PANTHER" id="PTHR32182">
    <property type="entry name" value="DNA REPLICATION AND REPAIR PROTEIN RECF"/>
    <property type="match status" value="1"/>
</dbReference>
<evidence type="ECO:0000256" key="10">
    <source>
        <dbReference type="RuleBase" id="RU000578"/>
    </source>
</evidence>
<name>A0A1H9EXJ3_9GAMM</name>
<dbReference type="SUPFAM" id="SSF52540">
    <property type="entry name" value="P-loop containing nucleoside triphosphate hydrolases"/>
    <property type="match status" value="1"/>
</dbReference>
<dbReference type="Pfam" id="PF02463">
    <property type="entry name" value="SMC_N"/>
    <property type="match status" value="1"/>
</dbReference>
<gene>
    <name evidence="9" type="primary">recF</name>
    <name evidence="12" type="ORF">SAMN05421693_12334</name>
</gene>
<dbReference type="STRING" id="867345.SAMN05421693_12334"/>
<dbReference type="Proteomes" id="UP000199496">
    <property type="component" value="Unassembled WGS sequence"/>
</dbReference>
<dbReference type="HAMAP" id="MF_00365">
    <property type="entry name" value="RecF"/>
    <property type="match status" value="1"/>
</dbReference>
<keyword evidence="9 10" id="KW-0234">DNA repair</keyword>
<dbReference type="GO" id="GO:0005737">
    <property type="term" value="C:cytoplasm"/>
    <property type="evidence" value="ECO:0007669"/>
    <property type="project" value="UniProtKB-SubCell"/>
</dbReference>
<evidence type="ECO:0000256" key="1">
    <source>
        <dbReference type="ARBA" id="ARBA00004496"/>
    </source>
</evidence>
<dbReference type="PANTHER" id="PTHR32182:SF0">
    <property type="entry name" value="DNA REPLICATION AND REPAIR PROTEIN RECF"/>
    <property type="match status" value="1"/>
</dbReference>
<evidence type="ECO:0000256" key="9">
    <source>
        <dbReference type="HAMAP-Rule" id="MF_00365"/>
    </source>
</evidence>
<organism evidence="12 13">
    <name type="scientific">Ectothiorhodospira magna</name>
    <dbReference type="NCBI Taxonomy" id="867345"/>
    <lineage>
        <taxon>Bacteria</taxon>
        <taxon>Pseudomonadati</taxon>
        <taxon>Pseudomonadota</taxon>
        <taxon>Gammaproteobacteria</taxon>
        <taxon>Chromatiales</taxon>
        <taxon>Ectothiorhodospiraceae</taxon>
        <taxon>Ectothiorhodospira</taxon>
    </lineage>
</organism>
<keyword evidence="9 10" id="KW-0742">SOS response</keyword>
<keyword evidence="7 9" id="KW-0067">ATP-binding</keyword>
<evidence type="ECO:0000256" key="5">
    <source>
        <dbReference type="ARBA" id="ARBA00022705"/>
    </source>
</evidence>
<keyword evidence="13" id="KW-1185">Reference proteome</keyword>
<dbReference type="RefSeq" id="WP_090208279.1">
    <property type="nucleotide sequence ID" value="NZ_FOFO01000023.1"/>
</dbReference>
<dbReference type="InterPro" id="IPR042174">
    <property type="entry name" value="RecF_2"/>
</dbReference>